<reference evidence="5 6" key="1">
    <citation type="submission" date="2024-10" db="EMBL/GenBank/DDBJ databases">
        <title>Updated reference genomes for cyclostephanoid diatoms.</title>
        <authorList>
            <person name="Roberts W.R."/>
            <person name="Alverson A.J."/>
        </authorList>
    </citation>
    <scope>NUCLEOTIDE SEQUENCE [LARGE SCALE GENOMIC DNA]</scope>
    <source>
        <strain evidence="5 6">AJA010-31</strain>
    </source>
</reference>
<organism evidence="5 6">
    <name type="scientific">Cyclotella atomus</name>
    <dbReference type="NCBI Taxonomy" id="382360"/>
    <lineage>
        <taxon>Eukaryota</taxon>
        <taxon>Sar</taxon>
        <taxon>Stramenopiles</taxon>
        <taxon>Ochrophyta</taxon>
        <taxon>Bacillariophyta</taxon>
        <taxon>Coscinodiscophyceae</taxon>
        <taxon>Thalassiosirophycidae</taxon>
        <taxon>Stephanodiscales</taxon>
        <taxon>Stephanodiscaceae</taxon>
        <taxon>Cyclotella</taxon>
    </lineage>
</organism>
<dbReference type="PROSITE" id="PS51257">
    <property type="entry name" value="PROKAR_LIPOPROTEIN"/>
    <property type="match status" value="1"/>
</dbReference>
<gene>
    <name evidence="5" type="ORF">ACHAWO_012130</name>
</gene>
<comment type="caution">
    <text evidence="5">The sequence shown here is derived from an EMBL/GenBank/DDBJ whole genome shotgun (WGS) entry which is preliminary data.</text>
</comment>
<dbReference type="EMBL" id="JALLPJ020001416">
    <property type="protein sequence ID" value="KAL3764619.1"/>
    <property type="molecule type" value="Genomic_DNA"/>
</dbReference>
<dbReference type="InterPro" id="IPR039131">
    <property type="entry name" value="NDUFAF1"/>
</dbReference>
<feature type="domain" description="NADH:ubiquinone oxidoreductase intermediate-associated protein 30" evidence="4">
    <location>
        <begin position="129"/>
        <end position="253"/>
    </location>
</feature>
<accession>A0ABD3ML06</accession>
<proteinExistence type="inferred from homology"/>
<evidence type="ECO:0000256" key="3">
    <source>
        <dbReference type="SAM" id="SignalP"/>
    </source>
</evidence>
<feature type="chain" id="PRO_5044807800" description="NADH:ubiquinone oxidoreductase intermediate-associated protein 30 domain-containing protein" evidence="3">
    <location>
        <begin position="25"/>
        <end position="294"/>
    </location>
</feature>
<sequence>MHKMKRSFASILFLLSSSSSCVNGFHLPQRTSIPHSSVHTSLQAKDGAKESKEDNKAMQFLRKVGRVGGAANMDFANAMGLDESPSGGTKSSYHEDGFKNVRKSKAAYTSCTTSGIIDDMTEPFPFTSSGTQWLGITDKVMGGVSTGSLSRENIKGKDCNVLRGKVSTANNGGFIQMATDLALDPSVDVYVDAEGFDGIELEVYTEGTDVEEKFNIHLRNPACDRQNSAYRATTAVRPGSWATVRLPWDAFEGYGPGPDVTPFVPLLRRLGIVSIGKEKEVVLAVGRIGFYNVI</sequence>
<dbReference type="Proteomes" id="UP001530400">
    <property type="component" value="Unassembled WGS sequence"/>
</dbReference>
<keyword evidence="6" id="KW-1185">Reference proteome</keyword>
<dbReference type="InterPro" id="IPR013857">
    <property type="entry name" value="NADH-UbQ_OxRdtase-assoc_prot30"/>
</dbReference>
<evidence type="ECO:0000256" key="2">
    <source>
        <dbReference type="SAM" id="MobiDB-lite"/>
    </source>
</evidence>
<dbReference type="Pfam" id="PF08547">
    <property type="entry name" value="CIA30"/>
    <property type="match status" value="1"/>
</dbReference>
<dbReference type="SUPFAM" id="SSF49785">
    <property type="entry name" value="Galactose-binding domain-like"/>
    <property type="match status" value="1"/>
</dbReference>
<dbReference type="PANTHER" id="PTHR13194">
    <property type="entry name" value="COMPLEX I INTERMEDIATE-ASSOCIATED PROTEIN 30"/>
    <property type="match status" value="1"/>
</dbReference>
<dbReference type="InterPro" id="IPR008979">
    <property type="entry name" value="Galactose-bd-like_sf"/>
</dbReference>
<dbReference type="PANTHER" id="PTHR13194:SF19">
    <property type="entry name" value="NAD(P)-BINDING ROSSMANN-FOLD SUPERFAMILY PROTEIN"/>
    <property type="match status" value="1"/>
</dbReference>
<feature type="compositionally biased region" description="Polar residues" evidence="2">
    <location>
        <begin position="32"/>
        <end position="43"/>
    </location>
</feature>
<dbReference type="AlphaFoldDB" id="A0ABD3ML06"/>
<evidence type="ECO:0000259" key="4">
    <source>
        <dbReference type="Pfam" id="PF08547"/>
    </source>
</evidence>
<feature type="signal peptide" evidence="3">
    <location>
        <begin position="1"/>
        <end position="24"/>
    </location>
</feature>
<comment type="similarity">
    <text evidence="1">Belongs to the CIA30 family.</text>
</comment>
<name>A0ABD3ML06_9STRA</name>
<evidence type="ECO:0000313" key="5">
    <source>
        <dbReference type="EMBL" id="KAL3764619.1"/>
    </source>
</evidence>
<protein>
    <recommendedName>
        <fullName evidence="4">NADH:ubiquinone oxidoreductase intermediate-associated protein 30 domain-containing protein</fullName>
    </recommendedName>
</protein>
<evidence type="ECO:0000313" key="6">
    <source>
        <dbReference type="Proteomes" id="UP001530400"/>
    </source>
</evidence>
<feature type="region of interest" description="Disordered" evidence="2">
    <location>
        <begin position="32"/>
        <end position="54"/>
    </location>
</feature>
<keyword evidence="3" id="KW-0732">Signal</keyword>
<evidence type="ECO:0000256" key="1">
    <source>
        <dbReference type="ARBA" id="ARBA00007884"/>
    </source>
</evidence>